<dbReference type="CDD" id="cd00130">
    <property type="entry name" value="PAS"/>
    <property type="match status" value="1"/>
</dbReference>
<dbReference type="PROSITE" id="PS50885">
    <property type="entry name" value="HAMP"/>
    <property type="match status" value="1"/>
</dbReference>
<keyword evidence="9 17" id="KW-0418">Kinase</keyword>
<gene>
    <name evidence="17" type="ORF">CUU66_03840</name>
</gene>
<evidence type="ECO:0000256" key="10">
    <source>
        <dbReference type="ARBA" id="ARBA00022840"/>
    </source>
</evidence>
<dbReference type="InterPro" id="IPR036097">
    <property type="entry name" value="HisK_dim/P_sf"/>
</dbReference>
<evidence type="ECO:0000256" key="1">
    <source>
        <dbReference type="ARBA" id="ARBA00000085"/>
    </source>
</evidence>
<evidence type="ECO:0000256" key="3">
    <source>
        <dbReference type="ARBA" id="ARBA00004651"/>
    </source>
</evidence>
<dbReference type="InterPro" id="IPR036890">
    <property type="entry name" value="HATPase_C_sf"/>
</dbReference>
<dbReference type="CDD" id="cd16922">
    <property type="entry name" value="HATPase_EvgS-ArcB-TorS-like"/>
    <property type="match status" value="1"/>
</dbReference>
<dbReference type="CDD" id="cd00082">
    <property type="entry name" value="HisKA"/>
    <property type="match status" value="1"/>
</dbReference>
<evidence type="ECO:0000313" key="18">
    <source>
        <dbReference type="Proteomes" id="UP000234748"/>
    </source>
</evidence>
<dbReference type="InterPro" id="IPR003661">
    <property type="entry name" value="HisK_dim/P_dom"/>
</dbReference>
<feature type="transmembrane region" description="Helical" evidence="14">
    <location>
        <begin position="162"/>
        <end position="184"/>
    </location>
</feature>
<organism evidence="17 18">
    <name type="scientific">Peribacillus deserti</name>
    <dbReference type="NCBI Taxonomy" id="673318"/>
    <lineage>
        <taxon>Bacteria</taxon>
        <taxon>Bacillati</taxon>
        <taxon>Bacillota</taxon>
        <taxon>Bacilli</taxon>
        <taxon>Bacillales</taxon>
        <taxon>Bacillaceae</taxon>
        <taxon>Peribacillus</taxon>
    </lineage>
</organism>
<dbReference type="Pfam" id="PF00512">
    <property type="entry name" value="HisKA"/>
    <property type="match status" value="1"/>
</dbReference>
<dbReference type="SUPFAM" id="SSF55785">
    <property type="entry name" value="PYP-like sensor domain (PAS domain)"/>
    <property type="match status" value="1"/>
</dbReference>
<dbReference type="Pfam" id="PF16736">
    <property type="entry name" value="sCache_like"/>
    <property type="match status" value="1"/>
</dbReference>
<dbReference type="InterPro" id="IPR013767">
    <property type="entry name" value="PAS_fold"/>
</dbReference>
<evidence type="ECO:0000256" key="8">
    <source>
        <dbReference type="ARBA" id="ARBA00022741"/>
    </source>
</evidence>
<dbReference type="Pfam" id="PF00672">
    <property type="entry name" value="HAMP"/>
    <property type="match status" value="1"/>
</dbReference>
<dbReference type="AlphaFoldDB" id="A0A2N5MA30"/>
<dbReference type="PANTHER" id="PTHR45453">
    <property type="entry name" value="PHOSPHATE REGULON SENSOR PROTEIN PHOR"/>
    <property type="match status" value="1"/>
</dbReference>
<dbReference type="GO" id="GO:0045121">
    <property type="term" value="C:membrane raft"/>
    <property type="evidence" value="ECO:0007669"/>
    <property type="project" value="UniProtKB-SubCell"/>
</dbReference>
<dbReference type="FunFam" id="1.10.287.130:FF:000001">
    <property type="entry name" value="Two-component sensor histidine kinase"/>
    <property type="match status" value="1"/>
</dbReference>
<dbReference type="GO" id="GO:0000155">
    <property type="term" value="F:phosphorelay sensor kinase activity"/>
    <property type="evidence" value="ECO:0007669"/>
    <property type="project" value="InterPro"/>
</dbReference>
<evidence type="ECO:0000256" key="9">
    <source>
        <dbReference type="ARBA" id="ARBA00022777"/>
    </source>
</evidence>
<evidence type="ECO:0000256" key="13">
    <source>
        <dbReference type="SAM" id="Coils"/>
    </source>
</evidence>
<dbReference type="Pfam" id="PF00989">
    <property type="entry name" value="PAS"/>
    <property type="match status" value="1"/>
</dbReference>
<dbReference type="InterPro" id="IPR031967">
    <property type="entry name" value="PhoR_single_Cache-like_dom"/>
</dbReference>
<dbReference type="InterPro" id="IPR003660">
    <property type="entry name" value="HAMP_dom"/>
</dbReference>
<dbReference type="Gene3D" id="1.10.287.130">
    <property type="match status" value="1"/>
</dbReference>
<keyword evidence="14" id="KW-0812">Transmembrane</keyword>
<dbReference type="Gene3D" id="1.10.8.500">
    <property type="entry name" value="HAMP domain in histidine kinase"/>
    <property type="match status" value="1"/>
</dbReference>
<evidence type="ECO:0000259" key="16">
    <source>
        <dbReference type="PROSITE" id="PS50885"/>
    </source>
</evidence>
<keyword evidence="5" id="KW-1003">Cell membrane</keyword>
<keyword evidence="12 14" id="KW-0472">Membrane</keyword>
<evidence type="ECO:0000259" key="15">
    <source>
        <dbReference type="PROSITE" id="PS50109"/>
    </source>
</evidence>
<dbReference type="RefSeq" id="WP_101640358.1">
    <property type="nucleotide sequence ID" value="NZ_PGUY01000011.1"/>
</dbReference>
<keyword evidence="10" id="KW-0067">ATP-binding</keyword>
<dbReference type="GO" id="GO:0005886">
    <property type="term" value="C:plasma membrane"/>
    <property type="evidence" value="ECO:0007669"/>
    <property type="project" value="UniProtKB-SubCell"/>
</dbReference>
<dbReference type="InterPro" id="IPR050351">
    <property type="entry name" value="BphY/WalK/GraS-like"/>
</dbReference>
<dbReference type="OrthoDB" id="9813151at2"/>
<evidence type="ECO:0000256" key="5">
    <source>
        <dbReference type="ARBA" id="ARBA00022475"/>
    </source>
</evidence>
<feature type="domain" description="Histidine kinase" evidence="15">
    <location>
        <begin position="368"/>
        <end position="586"/>
    </location>
</feature>
<dbReference type="SUPFAM" id="SSF158472">
    <property type="entry name" value="HAMP domain-like"/>
    <property type="match status" value="1"/>
</dbReference>
<dbReference type="CDD" id="cd06225">
    <property type="entry name" value="HAMP"/>
    <property type="match status" value="1"/>
</dbReference>
<evidence type="ECO:0000256" key="11">
    <source>
        <dbReference type="ARBA" id="ARBA00023012"/>
    </source>
</evidence>
<comment type="caution">
    <text evidence="17">The sequence shown here is derived from an EMBL/GenBank/DDBJ whole genome shotgun (WGS) entry which is preliminary data.</text>
</comment>
<dbReference type="EMBL" id="PGUY01000011">
    <property type="protein sequence ID" value="PLT31187.1"/>
    <property type="molecule type" value="Genomic_DNA"/>
</dbReference>
<keyword evidence="18" id="KW-1185">Reference proteome</keyword>
<keyword evidence="13" id="KW-0175">Coiled coil</keyword>
<evidence type="ECO:0000256" key="2">
    <source>
        <dbReference type="ARBA" id="ARBA00004314"/>
    </source>
</evidence>
<dbReference type="InterPro" id="IPR003594">
    <property type="entry name" value="HATPase_dom"/>
</dbReference>
<sequence>MSRYRSRLFLALVMLSLAVFLGLGIVLGQLFKNYYIETHNDRLQREIKFVSNYIQENDGVDTAISSGKMESLKEILDSNIIIAGSDGTLLYSTSDQDEDHSEAIDVIIKDSSSSEKPEGYSVVEGRYDQHYYWKKMKLDGGETVFVILSDQIDELKDANQKMWLILAFSLGTAFIAILILAAGITSRFTKPIEAATRTAIELAKGNYRVRTYEEHSSETGMLSNSINKLARNLQEMEKLREMQQDRLGTLVENMGSGVLLIDSRGYITLINRTYRNFFKVDPFYFLYRLYYEVVEHKEVILMIEQIFMTEQSIKKHLVLPVSLERKYFEVYGAPIIGSHDEWKGILLVFHDITELKRLEQIRKDFVANVSHELKTPITSIKGFTETLLDGALHDEKSLKHFLSIVLKESDRMQTLIQELLDLSKIEQQGFSLSIQKLDAHKLVQETVPMYEHRAALKGITLSYSSPGSMVKIEGDYNRIKQILINLISNAIAYTPSGGSVEVNLEETDQYAKIRVKDTGIGIAQEELPRIFERFYRIDKARSRNYGGTGLGLAIVKHLVEAHKGQIQVNSEPGKGTEFTVLLNKRFHTEESL</sequence>
<dbReference type="GO" id="GO:0006355">
    <property type="term" value="P:regulation of DNA-templated transcription"/>
    <property type="evidence" value="ECO:0007669"/>
    <property type="project" value="InterPro"/>
</dbReference>
<dbReference type="FunFam" id="3.30.565.10:FF:000023">
    <property type="entry name" value="PAS domain-containing sensor histidine kinase"/>
    <property type="match status" value="1"/>
</dbReference>
<name>A0A2N5MA30_9BACI</name>
<dbReference type="SMART" id="SM00387">
    <property type="entry name" value="HATPase_c"/>
    <property type="match status" value="1"/>
</dbReference>
<dbReference type="SMART" id="SM00091">
    <property type="entry name" value="PAS"/>
    <property type="match status" value="1"/>
</dbReference>
<proteinExistence type="predicted"/>
<dbReference type="NCBIfam" id="NF046044">
    <property type="entry name" value="PnpS"/>
    <property type="match status" value="1"/>
</dbReference>
<dbReference type="SUPFAM" id="SSF47384">
    <property type="entry name" value="Homodimeric domain of signal transducing histidine kinase"/>
    <property type="match status" value="1"/>
</dbReference>
<dbReference type="EC" id="2.7.13.3" evidence="4"/>
<keyword evidence="8" id="KW-0547">Nucleotide-binding</keyword>
<keyword evidence="6" id="KW-0597">Phosphoprotein</keyword>
<dbReference type="InterPro" id="IPR005467">
    <property type="entry name" value="His_kinase_dom"/>
</dbReference>
<keyword evidence="14" id="KW-1133">Transmembrane helix</keyword>
<dbReference type="PANTHER" id="PTHR45453:SF1">
    <property type="entry name" value="PHOSPHATE REGULON SENSOR PROTEIN PHOR"/>
    <property type="match status" value="1"/>
</dbReference>
<dbReference type="Gene3D" id="3.30.450.20">
    <property type="entry name" value="PAS domain"/>
    <property type="match status" value="1"/>
</dbReference>
<comment type="subcellular location">
    <subcellularLocation>
        <location evidence="3">Cell membrane</location>
        <topology evidence="3">Multi-pass membrane protein</topology>
    </subcellularLocation>
    <subcellularLocation>
        <location evidence="2">Membrane raft</location>
        <topology evidence="2">Multi-pass membrane protein</topology>
    </subcellularLocation>
</comment>
<feature type="coiled-coil region" evidence="13">
    <location>
        <begin position="222"/>
        <end position="253"/>
    </location>
</feature>
<accession>A0A2N5MA30</accession>
<evidence type="ECO:0000256" key="6">
    <source>
        <dbReference type="ARBA" id="ARBA00022553"/>
    </source>
</evidence>
<feature type="domain" description="HAMP" evidence="16">
    <location>
        <begin position="186"/>
        <end position="238"/>
    </location>
</feature>
<dbReference type="GO" id="GO:0004721">
    <property type="term" value="F:phosphoprotein phosphatase activity"/>
    <property type="evidence" value="ECO:0007669"/>
    <property type="project" value="TreeGrafter"/>
</dbReference>
<dbReference type="SUPFAM" id="SSF55874">
    <property type="entry name" value="ATPase domain of HSP90 chaperone/DNA topoisomerase II/histidine kinase"/>
    <property type="match status" value="1"/>
</dbReference>
<evidence type="ECO:0000256" key="7">
    <source>
        <dbReference type="ARBA" id="ARBA00022679"/>
    </source>
</evidence>
<comment type="catalytic activity">
    <reaction evidence="1">
        <text>ATP + protein L-histidine = ADP + protein N-phospho-L-histidine.</text>
        <dbReference type="EC" id="2.7.13.3"/>
    </reaction>
</comment>
<dbReference type="Proteomes" id="UP000234748">
    <property type="component" value="Unassembled WGS sequence"/>
</dbReference>
<dbReference type="GO" id="GO:0016036">
    <property type="term" value="P:cellular response to phosphate starvation"/>
    <property type="evidence" value="ECO:0007669"/>
    <property type="project" value="TreeGrafter"/>
</dbReference>
<evidence type="ECO:0000256" key="14">
    <source>
        <dbReference type="SAM" id="Phobius"/>
    </source>
</evidence>
<dbReference type="InterPro" id="IPR035965">
    <property type="entry name" value="PAS-like_dom_sf"/>
</dbReference>
<reference evidence="17 18" key="1">
    <citation type="submission" date="2017-11" db="EMBL/GenBank/DDBJ databases">
        <title>Comparitive Functional Genomics of Dry Heat Resistant strains isolated from the Viking Spacecraft.</title>
        <authorList>
            <person name="Seuylemezian A."/>
            <person name="Cooper K."/>
            <person name="Vaishampayan P."/>
        </authorList>
    </citation>
    <scope>NUCLEOTIDE SEQUENCE [LARGE SCALE GENOMIC DNA]</scope>
    <source>
        <strain evidence="17 18">V1-29</strain>
    </source>
</reference>
<evidence type="ECO:0000256" key="12">
    <source>
        <dbReference type="ARBA" id="ARBA00023136"/>
    </source>
</evidence>
<dbReference type="PROSITE" id="PS50109">
    <property type="entry name" value="HIS_KIN"/>
    <property type="match status" value="1"/>
</dbReference>
<protein>
    <recommendedName>
        <fullName evidence="4">histidine kinase</fullName>
        <ecNumber evidence="4">2.7.13.3</ecNumber>
    </recommendedName>
</protein>
<evidence type="ECO:0000256" key="4">
    <source>
        <dbReference type="ARBA" id="ARBA00012438"/>
    </source>
</evidence>
<dbReference type="SMART" id="SM00304">
    <property type="entry name" value="HAMP"/>
    <property type="match status" value="1"/>
</dbReference>
<dbReference type="SMART" id="SM00388">
    <property type="entry name" value="HisKA"/>
    <property type="match status" value="1"/>
</dbReference>
<keyword evidence="7" id="KW-0808">Transferase</keyword>
<keyword evidence="11" id="KW-0902">Two-component regulatory system</keyword>
<dbReference type="Pfam" id="PF02518">
    <property type="entry name" value="HATPase_c"/>
    <property type="match status" value="1"/>
</dbReference>
<dbReference type="InterPro" id="IPR000014">
    <property type="entry name" value="PAS"/>
</dbReference>
<dbReference type="InterPro" id="IPR004358">
    <property type="entry name" value="Sig_transdc_His_kin-like_C"/>
</dbReference>
<dbReference type="GO" id="GO:0005524">
    <property type="term" value="F:ATP binding"/>
    <property type="evidence" value="ECO:0007669"/>
    <property type="project" value="UniProtKB-KW"/>
</dbReference>
<dbReference type="Gene3D" id="3.30.565.10">
    <property type="entry name" value="Histidine kinase-like ATPase, C-terminal domain"/>
    <property type="match status" value="1"/>
</dbReference>
<evidence type="ECO:0000313" key="17">
    <source>
        <dbReference type="EMBL" id="PLT31187.1"/>
    </source>
</evidence>
<dbReference type="PRINTS" id="PR00344">
    <property type="entry name" value="BCTRLSENSOR"/>
</dbReference>